<dbReference type="RefSeq" id="XP_056507006.1">
    <property type="nucleotide sequence ID" value="XM_056660508.1"/>
</dbReference>
<feature type="chain" id="PRO_5040740213" description="LysM domain-containing protein" evidence="2">
    <location>
        <begin position="19"/>
        <end position="129"/>
    </location>
</feature>
<comment type="caution">
    <text evidence="3">The sequence shown here is derived from an EMBL/GenBank/DDBJ whole genome shotgun (WGS) entry which is preliminary data.</text>
</comment>
<dbReference type="EMBL" id="JAPMSZ010000012">
    <property type="protein sequence ID" value="KAJ5081719.1"/>
    <property type="molecule type" value="Genomic_DNA"/>
</dbReference>
<name>A0A9W9JTR2_9EURO</name>
<organism evidence="3 4">
    <name type="scientific">Penicillium alfredii</name>
    <dbReference type="NCBI Taxonomy" id="1506179"/>
    <lineage>
        <taxon>Eukaryota</taxon>
        <taxon>Fungi</taxon>
        <taxon>Dikarya</taxon>
        <taxon>Ascomycota</taxon>
        <taxon>Pezizomycotina</taxon>
        <taxon>Eurotiomycetes</taxon>
        <taxon>Eurotiomycetidae</taxon>
        <taxon>Eurotiales</taxon>
        <taxon>Aspergillaceae</taxon>
        <taxon>Penicillium</taxon>
    </lineage>
</organism>
<proteinExistence type="predicted"/>
<accession>A0A9W9JTR2</accession>
<dbReference type="Proteomes" id="UP001141434">
    <property type="component" value="Unassembled WGS sequence"/>
</dbReference>
<keyword evidence="4" id="KW-1185">Reference proteome</keyword>
<keyword evidence="2" id="KW-0732">Signal</keyword>
<evidence type="ECO:0008006" key="5">
    <source>
        <dbReference type="Google" id="ProtNLM"/>
    </source>
</evidence>
<reference evidence="3" key="2">
    <citation type="journal article" date="2023" name="IMA Fungus">
        <title>Comparative genomic study of the Penicillium genus elucidates a diverse pangenome and 15 lateral gene transfer events.</title>
        <authorList>
            <person name="Petersen C."/>
            <person name="Sorensen T."/>
            <person name="Nielsen M.R."/>
            <person name="Sondergaard T.E."/>
            <person name="Sorensen J.L."/>
            <person name="Fitzpatrick D.A."/>
            <person name="Frisvad J.C."/>
            <person name="Nielsen K.L."/>
        </authorList>
    </citation>
    <scope>NUCLEOTIDE SEQUENCE</scope>
    <source>
        <strain evidence="3">IBT 34128</strain>
    </source>
</reference>
<sequence length="129" mass="14137">MKLSTLFLAALLGEAVCAWKTGDKATGETDPNVTRRCWLWANDIASGDSCKALEKHFNIDFLQLHEWNPSLVKDPCNPIEGWSYCVKSPLATNIRAKLTGTDAPVLQDPQSADSSSAARKKGSFEELLI</sequence>
<reference evidence="3" key="1">
    <citation type="submission" date="2022-11" db="EMBL/GenBank/DDBJ databases">
        <authorList>
            <person name="Petersen C."/>
        </authorList>
    </citation>
    <scope>NUCLEOTIDE SEQUENCE</scope>
    <source>
        <strain evidence="3">IBT 34128</strain>
    </source>
</reference>
<dbReference type="AlphaFoldDB" id="A0A9W9JTR2"/>
<dbReference type="GeneID" id="81399677"/>
<feature type="region of interest" description="Disordered" evidence="1">
    <location>
        <begin position="105"/>
        <end position="124"/>
    </location>
</feature>
<evidence type="ECO:0000313" key="4">
    <source>
        <dbReference type="Proteomes" id="UP001141434"/>
    </source>
</evidence>
<dbReference type="InterPro" id="IPR036779">
    <property type="entry name" value="LysM_dom_sf"/>
</dbReference>
<dbReference type="OrthoDB" id="2281372at2759"/>
<evidence type="ECO:0000256" key="1">
    <source>
        <dbReference type="SAM" id="MobiDB-lite"/>
    </source>
</evidence>
<dbReference type="Gene3D" id="3.10.350.10">
    <property type="entry name" value="LysM domain"/>
    <property type="match status" value="1"/>
</dbReference>
<evidence type="ECO:0000256" key="2">
    <source>
        <dbReference type="SAM" id="SignalP"/>
    </source>
</evidence>
<protein>
    <recommendedName>
        <fullName evidence="5">LysM domain-containing protein</fullName>
    </recommendedName>
</protein>
<evidence type="ECO:0000313" key="3">
    <source>
        <dbReference type="EMBL" id="KAJ5081719.1"/>
    </source>
</evidence>
<feature type="signal peptide" evidence="2">
    <location>
        <begin position="1"/>
        <end position="18"/>
    </location>
</feature>
<gene>
    <name evidence="3" type="ORF">NUU61_009983</name>
</gene>